<sequence length="195" mass="21197">MIGAGDENKTHHFRGKWFGFGPVQDSEALVFAVFATTKTNGQRLSAKSFDRQKLVKAEQSIARQSVTTRKTFKEAVVRTGEASKGNFIGVATASAGTIRAIFSNAWPAAAPREIRGFGVLDLVEKGDFDGHGTVGFRSEATLTKPRELGALREFLMFDLADKFSDIGSIDECPWGSLLNIGLKRALCIWQAVGQV</sequence>
<dbReference type="Proteomes" id="UP000673383">
    <property type="component" value="Unassembled WGS sequence"/>
</dbReference>
<reference evidence="1" key="1">
    <citation type="submission" date="2021-02" db="EMBL/GenBank/DDBJ databases">
        <title>Genomic Encyclopedia of Type Strains, Phase IV (KMG-V): Genome sequencing to study the core and pangenomes of soil and plant-associated prokaryotes.</title>
        <authorList>
            <person name="Whitman W."/>
        </authorList>
    </citation>
    <scope>NUCLEOTIDE SEQUENCE</scope>
    <source>
        <strain evidence="1">USDA 406</strain>
    </source>
</reference>
<evidence type="ECO:0000313" key="1">
    <source>
        <dbReference type="EMBL" id="MBP1297476.1"/>
    </source>
</evidence>
<evidence type="ECO:0000313" key="2">
    <source>
        <dbReference type="Proteomes" id="UP000673383"/>
    </source>
</evidence>
<comment type="caution">
    <text evidence="1">The sequence shown here is derived from an EMBL/GenBank/DDBJ whole genome shotgun (WGS) entry which is preliminary data.</text>
</comment>
<proteinExistence type="predicted"/>
<dbReference type="AlphaFoldDB" id="A0A8I1YFY1"/>
<name>A0A8I1YFY1_BRAEL</name>
<dbReference type="EMBL" id="JAFICZ010000001">
    <property type="protein sequence ID" value="MBP1297476.1"/>
    <property type="molecule type" value="Genomic_DNA"/>
</dbReference>
<dbReference type="RefSeq" id="WP_209945247.1">
    <property type="nucleotide sequence ID" value="NZ_JAFICZ010000001.1"/>
</dbReference>
<gene>
    <name evidence="1" type="ORF">JOH49_007229</name>
</gene>
<organism evidence="1 2">
    <name type="scientific">Bradyrhizobium elkanii</name>
    <dbReference type="NCBI Taxonomy" id="29448"/>
    <lineage>
        <taxon>Bacteria</taxon>
        <taxon>Pseudomonadati</taxon>
        <taxon>Pseudomonadota</taxon>
        <taxon>Alphaproteobacteria</taxon>
        <taxon>Hyphomicrobiales</taxon>
        <taxon>Nitrobacteraceae</taxon>
        <taxon>Bradyrhizobium</taxon>
    </lineage>
</organism>
<accession>A0A8I1YFY1</accession>
<protein>
    <submittedName>
        <fullName evidence="1">Uncharacterized protein</fullName>
    </submittedName>
</protein>